<evidence type="ECO:0000256" key="2">
    <source>
        <dbReference type="SAM" id="SignalP"/>
    </source>
</evidence>
<feature type="non-terminal residue" evidence="3">
    <location>
        <position position="601"/>
    </location>
</feature>
<proteinExistence type="predicted"/>
<keyword evidence="2" id="KW-0732">Signal</keyword>
<reference evidence="3" key="1">
    <citation type="submission" date="2023-10" db="EMBL/GenBank/DDBJ databases">
        <authorList>
            <person name="Chen Y."/>
            <person name="Shah S."/>
            <person name="Dougan E. K."/>
            <person name="Thang M."/>
            <person name="Chan C."/>
        </authorList>
    </citation>
    <scope>NUCLEOTIDE SEQUENCE [LARGE SCALE GENOMIC DNA]</scope>
</reference>
<feature type="signal peptide" evidence="2">
    <location>
        <begin position="1"/>
        <end position="26"/>
    </location>
</feature>
<dbReference type="Proteomes" id="UP001189429">
    <property type="component" value="Unassembled WGS sequence"/>
</dbReference>
<name>A0ABN9TPG3_9DINO</name>
<keyword evidence="4" id="KW-1185">Reference proteome</keyword>
<dbReference type="EMBL" id="CAUYUJ010014871">
    <property type="protein sequence ID" value="CAK0847079.1"/>
    <property type="molecule type" value="Genomic_DNA"/>
</dbReference>
<evidence type="ECO:0000313" key="4">
    <source>
        <dbReference type="Proteomes" id="UP001189429"/>
    </source>
</evidence>
<keyword evidence="1" id="KW-0175">Coiled coil</keyword>
<feature type="chain" id="PRO_5047204501" evidence="2">
    <location>
        <begin position="27"/>
        <end position="601"/>
    </location>
</feature>
<organism evidence="3 4">
    <name type="scientific">Prorocentrum cordatum</name>
    <dbReference type="NCBI Taxonomy" id="2364126"/>
    <lineage>
        <taxon>Eukaryota</taxon>
        <taxon>Sar</taxon>
        <taxon>Alveolata</taxon>
        <taxon>Dinophyceae</taxon>
        <taxon>Prorocentrales</taxon>
        <taxon>Prorocentraceae</taxon>
        <taxon>Prorocentrum</taxon>
    </lineage>
</organism>
<evidence type="ECO:0000256" key="1">
    <source>
        <dbReference type="SAM" id="Coils"/>
    </source>
</evidence>
<sequence length="601" mass="64076">MVLLVVAWLWAAAACRLASGPVGALALGWPVPWGEASRQDVDVPRVLRDLHYQECACDVRDATYVRGGHGLQPPQPPSNSAVRAQLQEAETLLSTAAAEAPPVGPPAAPPVATPLDAGVKNLKDLKKQLKDSTAVLPSLPEFEPARAAMQAQLDGVVARVRAAAPPGARLDGARAALDRALARRAAAAEAMAKAQAARAAAEAERVQLARDVEALKAAMAPAGTLAADPPSSQLQRLGAAAQDMLSELASAQGADPARVKVAETLSQQLAQGFQESLARAKLAARDAEMTAPRRMVGKQTPPSNEERTAAVELAVPTRLRGEQPKKVALQDFWPGAPVRVLESAVGKKVFGVAPSHEGAAALDGDVGLVLVSANVQTLKPHQEERSYSRNSIDSLLDKVEALEVQFDSHGRDIAGVQEGRSKSEGVFNGLLYRRYAAAATDDGALGVQLWIHRRVRGHVLHWRALTPRLLFGALRLNNGAVLVLTATRGAFWDELASTSHGLKERYARASLRVAVDASGRLGSALSRHIGHEDVAHEDENGARLRLHFDEIDLAAVSTFWPSGPTWCSTRGKWYRVDDVLSDSPELVTACRVDLDVDLTFN</sequence>
<evidence type="ECO:0000313" key="3">
    <source>
        <dbReference type="EMBL" id="CAK0847079.1"/>
    </source>
</evidence>
<comment type="caution">
    <text evidence="3">The sequence shown here is derived from an EMBL/GenBank/DDBJ whole genome shotgun (WGS) entry which is preliminary data.</text>
</comment>
<feature type="coiled-coil region" evidence="1">
    <location>
        <begin position="177"/>
        <end position="218"/>
    </location>
</feature>
<protein>
    <submittedName>
        <fullName evidence="3">Uncharacterized protein</fullName>
    </submittedName>
</protein>
<gene>
    <name evidence="3" type="ORF">PCOR1329_LOCUS40393</name>
</gene>
<accession>A0ABN9TPG3</accession>